<evidence type="ECO:0000259" key="3">
    <source>
        <dbReference type="PROSITE" id="PS50943"/>
    </source>
</evidence>
<dbReference type="Pfam" id="PF12844">
    <property type="entry name" value="HTH_19"/>
    <property type="match status" value="1"/>
</dbReference>
<evidence type="ECO:0000313" key="4">
    <source>
        <dbReference type="EMBL" id="NBH61476.1"/>
    </source>
</evidence>
<keyword evidence="5" id="KW-1185">Reference proteome</keyword>
<feature type="region of interest" description="Disordered" evidence="2">
    <location>
        <begin position="62"/>
        <end position="87"/>
    </location>
</feature>
<name>A0A845QIS8_9FIRM</name>
<gene>
    <name evidence="4" type="ORF">D0435_07415</name>
</gene>
<keyword evidence="1" id="KW-0238">DNA-binding</keyword>
<dbReference type="SMART" id="SM00530">
    <property type="entry name" value="HTH_XRE"/>
    <property type="match status" value="1"/>
</dbReference>
<dbReference type="GO" id="GO:0003677">
    <property type="term" value="F:DNA binding"/>
    <property type="evidence" value="ECO:0007669"/>
    <property type="project" value="UniProtKB-KW"/>
</dbReference>
<dbReference type="AlphaFoldDB" id="A0A845QIS8"/>
<evidence type="ECO:0000256" key="1">
    <source>
        <dbReference type="ARBA" id="ARBA00023125"/>
    </source>
</evidence>
<evidence type="ECO:0000313" key="5">
    <source>
        <dbReference type="Proteomes" id="UP000446866"/>
    </source>
</evidence>
<dbReference type="InterPro" id="IPR001387">
    <property type="entry name" value="Cro/C1-type_HTH"/>
</dbReference>
<organism evidence="4 5">
    <name type="scientific">Anaerotruncus colihominis</name>
    <dbReference type="NCBI Taxonomy" id="169435"/>
    <lineage>
        <taxon>Bacteria</taxon>
        <taxon>Bacillati</taxon>
        <taxon>Bacillota</taxon>
        <taxon>Clostridia</taxon>
        <taxon>Eubacteriales</taxon>
        <taxon>Oscillospiraceae</taxon>
        <taxon>Anaerotruncus</taxon>
    </lineage>
</organism>
<dbReference type="PANTHER" id="PTHR46558">
    <property type="entry name" value="TRACRIPTIONAL REGULATORY PROTEIN-RELATED-RELATED"/>
    <property type="match status" value="1"/>
</dbReference>
<sequence>MNRLKELRKKKGLTQVKVQIETGIDQADYSKMEHGKRYPTTEQAKELSFLFETSLDYIYGITDDPTPYPRSKNAVPKKKRKDSEPKI</sequence>
<dbReference type="PROSITE" id="PS50943">
    <property type="entry name" value="HTH_CROC1"/>
    <property type="match status" value="1"/>
</dbReference>
<reference evidence="4 5" key="1">
    <citation type="submission" date="2018-08" db="EMBL/GenBank/DDBJ databases">
        <title>Murine metabolic-syndrome-specific gut microbial biobank.</title>
        <authorList>
            <person name="Liu C."/>
        </authorList>
    </citation>
    <scope>NUCLEOTIDE SEQUENCE [LARGE SCALE GENOMIC DNA]</scope>
    <source>
        <strain evidence="4 5">28</strain>
    </source>
</reference>
<dbReference type="RefSeq" id="WP_160201758.1">
    <property type="nucleotide sequence ID" value="NZ_QXWK01000012.1"/>
</dbReference>
<proteinExistence type="predicted"/>
<comment type="caution">
    <text evidence="4">The sequence shown here is derived from an EMBL/GenBank/DDBJ whole genome shotgun (WGS) entry which is preliminary data.</text>
</comment>
<dbReference type="Proteomes" id="UP000446866">
    <property type="component" value="Unassembled WGS sequence"/>
</dbReference>
<dbReference type="SUPFAM" id="SSF47413">
    <property type="entry name" value="lambda repressor-like DNA-binding domains"/>
    <property type="match status" value="1"/>
</dbReference>
<feature type="domain" description="HTH cro/C1-type" evidence="3">
    <location>
        <begin position="4"/>
        <end position="58"/>
    </location>
</feature>
<dbReference type="Gene3D" id="1.10.260.40">
    <property type="entry name" value="lambda repressor-like DNA-binding domains"/>
    <property type="match status" value="1"/>
</dbReference>
<dbReference type="EMBL" id="QXWK01000012">
    <property type="protein sequence ID" value="NBH61476.1"/>
    <property type="molecule type" value="Genomic_DNA"/>
</dbReference>
<dbReference type="InterPro" id="IPR010982">
    <property type="entry name" value="Lambda_DNA-bd_dom_sf"/>
</dbReference>
<protein>
    <submittedName>
        <fullName evidence="4">XRE family transcriptional regulator</fullName>
    </submittedName>
</protein>
<dbReference type="CDD" id="cd00093">
    <property type="entry name" value="HTH_XRE"/>
    <property type="match status" value="1"/>
</dbReference>
<evidence type="ECO:0000256" key="2">
    <source>
        <dbReference type="SAM" id="MobiDB-lite"/>
    </source>
</evidence>
<dbReference type="PANTHER" id="PTHR46558:SF4">
    <property type="entry name" value="DNA-BIDING PHAGE PROTEIN"/>
    <property type="match status" value="1"/>
</dbReference>
<accession>A0A845QIS8</accession>